<dbReference type="AlphaFoldDB" id="A0A4Q1BT55"/>
<evidence type="ECO:0000256" key="7">
    <source>
        <dbReference type="HAMAP-Rule" id="MF_03116"/>
    </source>
</evidence>
<name>A0A4Q1BT55_TREME</name>
<comment type="function">
    <text evidence="7">Catalyzes the dehydration of methylthioribulose-1-phosphate (MTRu-1-P) into 2,3-diketo-5-methylthiopentyl-1-phosphate (DK-MTP-1-P).</text>
</comment>
<dbReference type="GO" id="GO:0005737">
    <property type="term" value="C:cytoplasm"/>
    <property type="evidence" value="ECO:0007669"/>
    <property type="project" value="UniProtKB-SubCell"/>
</dbReference>
<dbReference type="EMBL" id="SDIL01000010">
    <property type="protein sequence ID" value="RXK41239.1"/>
    <property type="molecule type" value="Genomic_DNA"/>
</dbReference>
<dbReference type="FunFam" id="3.40.225.10:FF:000003">
    <property type="entry name" value="Methylthioribulose-1-phosphate dehydratase"/>
    <property type="match status" value="1"/>
</dbReference>
<evidence type="ECO:0000313" key="11">
    <source>
        <dbReference type="Proteomes" id="UP000289152"/>
    </source>
</evidence>
<dbReference type="PANTHER" id="PTHR10640">
    <property type="entry name" value="METHYLTHIORIBULOSE-1-PHOSPHATE DEHYDRATASE"/>
    <property type="match status" value="1"/>
</dbReference>
<keyword evidence="5 7" id="KW-0486">Methionine biosynthesis</keyword>
<evidence type="ECO:0000256" key="1">
    <source>
        <dbReference type="ARBA" id="ARBA00022490"/>
    </source>
</evidence>
<keyword evidence="2 7" id="KW-0028">Amino-acid biosynthesis</keyword>
<comment type="catalytic activity">
    <reaction evidence="7">
        <text>5-(methylsulfanyl)-D-ribulose 1-phosphate = 5-methylsulfanyl-2,3-dioxopentyl phosphate + H2O</text>
        <dbReference type="Rhea" id="RHEA:15549"/>
        <dbReference type="ChEBI" id="CHEBI:15377"/>
        <dbReference type="ChEBI" id="CHEBI:58548"/>
        <dbReference type="ChEBI" id="CHEBI:58828"/>
        <dbReference type="EC" id="4.2.1.109"/>
    </reaction>
</comment>
<evidence type="ECO:0000256" key="4">
    <source>
        <dbReference type="ARBA" id="ARBA00022833"/>
    </source>
</evidence>
<keyword evidence="3 7" id="KW-0479">Metal-binding</keyword>
<dbReference type="InterPro" id="IPR001303">
    <property type="entry name" value="Aldolase_II/adducin_N"/>
</dbReference>
<dbReference type="Gene3D" id="3.40.225.10">
    <property type="entry name" value="Class II aldolase/adducin N-terminal domain"/>
    <property type="match status" value="1"/>
</dbReference>
<dbReference type="InterPro" id="IPR027514">
    <property type="entry name" value="Salvage_MtnB_euk"/>
</dbReference>
<feature type="region of interest" description="Disordered" evidence="8">
    <location>
        <begin position="1"/>
        <end position="35"/>
    </location>
</feature>
<dbReference type="GO" id="GO:0019509">
    <property type="term" value="P:L-methionine salvage from methylthioadenosine"/>
    <property type="evidence" value="ECO:0007669"/>
    <property type="project" value="UniProtKB-UniRule"/>
</dbReference>
<evidence type="ECO:0000256" key="2">
    <source>
        <dbReference type="ARBA" id="ARBA00022605"/>
    </source>
</evidence>
<gene>
    <name evidence="7" type="primary">MDE1</name>
    <name evidence="10" type="ORF">M231_01389</name>
</gene>
<evidence type="ECO:0000256" key="3">
    <source>
        <dbReference type="ARBA" id="ARBA00022723"/>
    </source>
</evidence>
<keyword evidence="11" id="KW-1185">Reference proteome</keyword>
<feature type="binding site" evidence="7">
    <location>
        <position position="190"/>
    </location>
    <ligand>
        <name>Zn(2+)</name>
        <dbReference type="ChEBI" id="CHEBI:29105"/>
    </ligand>
</feature>
<dbReference type="NCBIfam" id="TIGR03328">
    <property type="entry name" value="salvage_mtnB"/>
    <property type="match status" value="1"/>
</dbReference>
<dbReference type="SUPFAM" id="SSF53639">
    <property type="entry name" value="AraD/HMP-PK domain-like"/>
    <property type="match status" value="1"/>
</dbReference>
<evidence type="ECO:0000259" key="9">
    <source>
        <dbReference type="SMART" id="SM01007"/>
    </source>
</evidence>
<comment type="cofactor">
    <cofactor evidence="7">
        <name>Zn(2+)</name>
        <dbReference type="ChEBI" id="CHEBI:29105"/>
    </cofactor>
    <text evidence="7">Binds 1 zinc ion per subunit.</text>
</comment>
<organism evidence="10 11">
    <name type="scientific">Tremella mesenterica</name>
    <name type="common">Jelly fungus</name>
    <dbReference type="NCBI Taxonomy" id="5217"/>
    <lineage>
        <taxon>Eukaryota</taxon>
        <taxon>Fungi</taxon>
        <taxon>Dikarya</taxon>
        <taxon>Basidiomycota</taxon>
        <taxon>Agaricomycotina</taxon>
        <taxon>Tremellomycetes</taxon>
        <taxon>Tremellales</taxon>
        <taxon>Tremellaceae</taxon>
        <taxon>Tremella</taxon>
    </lineage>
</organism>
<dbReference type="VEuPathDB" id="FungiDB:TREMEDRAFT_31481"/>
<comment type="similarity">
    <text evidence="7">Belongs to the aldolase class II family. MtnB subfamily.</text>
</comment>
<feature type="compositionally biased region" description="Low complexity" evidence="8">
    <location>
        <begin position="1"/>
        <end position="22"/>
    </location>
</feature>
<feature type="domain" description="Class II aldolase/adducin N-terminal" evidence="9">
    <location>
        <begin position="90"/>
        <end position="297"/>
    </location>
</feature>
<evidence type="ECO:0000313" key="10">
    <source>
        <dbReference type="EMBL" id="RXK41239.1"/>
    </source>
</evidence>
<dbReference type="HAMAP" id="MF_03116">
    <property type="entry name" value="Salvage_MtnB_euk"/>
    <property type="match status" value="1"/>
</dbReference>
<evidence type="ECO:0000256" key="5">
    <source>
        <dbReference type="ARBA" id="ARBA00023167"/>
    </source>
</evidence>
<dbReference type="GO" id="GO:0008270">
    <property type="term" value="F:zinc ion binding"/>
    <property type="evidence" value="ECO:0007669"/>
    <property type="project" value="UniProtKB-UniRule"/>
</dbReference>
<dbReference type="OrthoDB" id="191080at2759"/>
<dbReference type="EC" id="4.2.1.109" evidence="7"/>
<dbReference type="UniPathway" id="UPA00904">
    <property type="reaction ID" value="UER00875"/>
</dbReference>
<dbReference type="Proteomes" id="UP000289152">
    <property type="component" value="Unassembled WGS sequence"/>
</dbReference>
<keyword evidence="4 7" id="KW-0862">Zinc</keyword>
<reference evidence="10 11" key="1">
    <citation type="submission" date="2016-06" db="EMBL/GenBank/DDBJ databases">
        <title>Evolution of pathogenesis and genome organization in the Tremellales.</title>
        <authorList>
            <person name="Cuomo C."/>
            <person name="Litvintseva A."/>
            <person name="Heitman J."/>
            <person name="Chen Y."/>
            <person name="Sun S."/>
            <person name="Springer D."/>
            <person name="Dromer F."/>
            <person name="Young S."/>
            <person name="Zeng Q."/>
            <person name="Chapman S."/>
            <person name="Gujja S."/>
            <person name="Saif S."/>
            <person name="Birren B."/>
        </authorList>
    </citation>
    <scope>NUCLEOTIDE SEQUENCE [LARGE SCALE GENOMIC DNA]</scope>
    <source>
        <strain evidence="10 11">ATCC 28783</strain>
    </source>
</reference>
<dbReference type="FunCoup" id="A0A4Q1BT55">
    <property type="interactions" value="279"/>
</dbReference>
<dbReference type="InterPro" id="IPR017714">
    <property type="entry name" value="MethylthioRu-1-P_deHdtase_MtnB"/>
</dbReference>
<accession>A0A4Q1BT55</accession>
<keyword evidence="1 7" id="KW-0963">Cytoplasm</keyword>
<feature type="binding site" evidence="7">
    <location>
        <position position="270"/>
    </location>
    <ligand>
        <name>Zn(2+)</name>
        <dbReference type="ChEBI" id="CHEBI:29105"/>
    </ligand>
</feature>
<feature type="binding site" evidence="7">
    <location>
        <position position="188"/>
    </location>
    <ligand>
        <name>Zn(2+)</name>
        <dbReference type="ChEBI" id="CHEBI:29105"/>
    </ligand>
</feature>
<feature type="active site" description="Proton donor/acceptor" evidence="7">
    <location>
        <position position="214"/>
    </location>
</feature>
<dbReference type="InParanoid" id="A0A4Q1BT55"/>
<dbReference type="InterPro" id="IPR036409">
    <property type="entry name" value="Aldolase_II/adducin_N_sf"/>
</dbReference>
<proteinExistence type="inferred from homology"/>
<keyword evidence="6 7" id="KW-0456">Lyase</keyword>
<feature type="binding site" evidence="7">
    <location>
        <position position="170"/>
    </location>
    <ligand>
        <name>substrate</name>
    </ligand>
</feature>
<protein>
    <recommendedName>
        <fullName evidence="7">Methylthioribulose-1-phosphate dehydratase</fullName>
        <shortName evidence="7">MTRu-1-P dehydratase</shortName>
        <ecNumber evidence="7">4.2.1.109</ecNumber>
    </recommendedName>
</protein>
<sequence length="310" mass="34141">MPNIPPTSQSSTSTSSFPDTPLRTPPSDPSSSSPLIVDVSHAPVFADAITQVKEETEVPVASAPHITAVVDSLEDLEHLVLSDDPEHPANMIPELCREFYKLGWVTGTGGGISIRLNDHVFLAPSGVQKERILPEHIFVLPFSQSSIPRPGSKRDMLRIPKKLGLKESACTPLFWNAFTMRNAGACIHTHSQHAVLLTLLLGKKAESFKMSHQEMIKGVRIGGVGKTLRFFDTLEIPIIENTADEEDLTDGMAEAMRKYPDAPAILVRRHGVYVWGNTWEQAKTQAECLDYLFEMATKMLSLHLPLVGDN</sequence>
<comment type="subcellular location">
    <subcellularLocation>
        <location evidence="7">Cytoplasm</location>
    </subcellularLocation>
</comment>
<evidence type="ECO:0000256" key="8">
    <source>
        <dbReference type="SAM" id="MobiDB-lite"/>
    </source>
</evidence>
<dbReference type="STRING" id="5217.A0A4Q1BT55"/>
<dbReference type="GO" id="GO:0046570">
    <property type="term" value="F:methylthioribulose 1-phosphate dehydratase activity"/>
    <property type="evidence" value="ECO:0007669"/>
    <property type="project" value="UniProtKB-UniRule"/>
</dbReference>
<dbReference type="Pfam" id="PF00596">
    <property type="entry name" value="Aldolase_II"/>
    <property type="match status" value="1"/>
</dbReference>
<evidence type="ECO:0000256" key="6">
    <source>
        <dbReference type="ARBA" id="ARBA00023239"/>
    </source>
</evidence>
<dbReference type="SMART" id="SM01007">
    <property type="entry name" value="Aldolase_II"/>
    <property type="match status" value="1"/>
</dbReference>
<dbReference type="PANTHER" id="PTHR10640:SF7">
    <property type="entry name" value="METHYLTHIORIBULOSE-1-PHOSPHATE DEHYDRATASE"/>
    <property type="match status" value="1"/>
</dbReference>
<comment type="caution">
    <text evidence="10">The sequence shown here is derived from an EMBL/GenBank/DDBJ whole genome shotgun (WGS) entry which is preliminary data.</text>
</comment>
<comment type="pathway">
    <text evidence="7">Amino-acid biosynthesis; L-methionine biosynthesis via salvage pathway; L-methionine from S-methyl-5-thio-alpha-D-ribose 1-phosphate: step 2/6.</text>
</comment>